<evidence type="ECO:0000313" key="2">
    <source>
        <dbReference type="Proteomes" id="UP000292408"/>
    </source>
</evidence>
<evidence type="ECO:0000313" key="1">
    <source>
        <dbReference type="EMBL" id="RZT63903.1"/>
    </source>
</evidence>
<gene>
    <name evidence="1" type="ORF">EV140_0133</name>
</gene>
<keyword evidence="2" id="KW-1185">Reference proteome</keyword>
<name>A0A4Q7TSX5_9MICO</name>
<sequence>MLLAYIDEVGETGAFVSKAHPRYNTSPAFGYAGFVVPAAEARRFGMWFTEEKRRLFRTEIAQSSAPDQWERKGSMIFRETTLQRYPQQLRVFNALVRRLRSIGGNLFFYVDEKPIGTPKQTRLDTVSRESAAMKETLNRLARHAEGRESSLLVLMDQVNEKQRIDRMPTLYAHMFSRSNEFEEMKRIVEPPMHIDSAVSSNIQFADWVAASLSRAIDYQLVEESEHAWITGYAAESLRGSFTKESKLHLWQRGVGDIHHSAALKPERPLYPKVGGQRVSAGIPDAAIRKLRAAAERRGDTS</sequence>
<dbReference type="InterPro" id="IPR024524">
    <property type="entry name" value="DUF3800"/>
</dbReference>
<comment type="caution">
    <text evidence="1">The sequence shown here is derived from an EMBL/GenBank/DDBJ whole genome shotgun (WGS) entry which is preliminary data.</text>
</comment>
<dbReference type="OrthoDB" id="4402049at2"/>
<dbReference type="Pfam" id="PF12686">
    <property type="entry name" value="DUF3800"/>
    <property type="match status" value="1"/>
</dbReference>
<dbReference type="RefSeq" id="WP_130280085.1">
    <property type="nucleotide sequence ID" value="NZ_SGXT01000011.1"/>
</dbReference>
<dbReference type="EMBL" id="SGXT01000011">
    <property type="protein sequence ID" value="RZT63903.1"/>
    <property type="molecule type" value="Genomic_DNA"/>
</dbReference>
<organism evidence="1 2">
    <name type="scientific">Microcella alkaliphila</name>
    <dbReference type="NCBI Taxonomy" id="279828"/>
    <lineage>
        <taxon>Bacteria</taxon>
        <taxon>Bacillati</taxon>
        <taxon>Actinomycetota</taxon>
        <taxon>Actinomycetes</taxon>
        <taxon>Micrococcales</taxon>
        <taxon>Microbacteriaceae</taxon>
        <taxon>Microcella</taxon>
    </lineage>
</organism>
<accession>A0A4Q7TSX5</accession>
<dbReference type="Proteomes" id="UP000292408">
    <property type="component" value="Unassembled WGS sequence"/>
</dbReference>
<dbReference type="AlphaFoldDB" id="A0A4Q7TSX5"/>
<protein>
    <submittedName>
        <fullName evidence="1">Uncharacterized protein DUF3800</fullName>
    </submittedName>
</protein>
<proteinExistence type="predicted"/>
<reference evidence="1 2" key="1">
    <citation type="journal article" date="2015" name="Stand. Genomic Sci.">
        <title>Genomic Encyclopedia of Bacterial and Archaeal Type Strains, Phase III: the genomes of soil and plant-associated and newly described type strains.</title>
        <authorList>
            <person name="Whitman W.B."/>
            <person name="Woyke T."/>
            <person name="Klenk H.P."/>
            <person name="Zhou Y."/>
            <person name="Lilburn T.G."/>
            <person name="Beck B.J."/>
            <person name="De Vos P."/>
            <person name="Vandamme P."/>
            <person name="Eisen J.A."/>
            <person name="Garrity G."/>
            <person name="Hugenholtz P."/>
            <person name="Kyrpides N.C."/>
        </authorList>
    </citation>
    <scope>NUCLEOTIDE SEQUENCE [LARGE SCALE GENOMIC DNA]</scope>
    <source>
        <strain evidence="1 2">AC4r</strain>
    </source>
</reference>